<keyword evidence="1" id="KW-0732">Signal</keyword>
<gene>
    <name evidence="2" type="ORF">J0A68_01570</name>
</gene>
<dbReference type="InterPro" id="IPR007298">
    <property type="entry name" value="Cu-R_lipoprotein_NlpE"/>
</dbReference>
<feature type="signal peptide" evidence="1">
    <location>
        <begin position="1"/>
        <end position="22"/>
    </location>
</feature>
<comment type="caution">
    <text evidence="2">The sequence shown here is derived from an EMBL/GenBank/DDBJ whole genome shotgun (WGS) entry which is preliminary data.</text>
</comment>
<dbReference type="Pfam" id="PF04170">
    <property type="entry name" value="NlpE"/>
    <property type="match status" value="1"/>
</dbReference>
<dbReference type="RefSeq" id="WP_206576427.1">
    <property type="nucleotide sequence ID" value="NZ_JAFKCT010000001.1"/>
</dbReference>
<organism evidence="2 3">
    <name type="scientific">Algoriphagus oliviformis</name>
    <dbReference type="NCBI Taxonomy" id="2811231"/>
    <lineage>
        <taxon>Bacteria</taxon>
        <taxon>Pseudomonadati</taxon>
        <taxon>Bacteroidota</taxon>
        <taxon>Cytophagia</taxon>
        <taxon>Cytophagales</taxon>
        <taxon>Cyclobacteriaceae</taxon>
        <taxon>Algoriphagus</taxon>
    </lineage>
</organism>
<evidence type="ECO:0000313" key="3">
    <source>
        <dbReference type="Proteomes" id="UP000664317"/>
    </source>
</evidence>
<dbReference type="EMBL" id="JAFKCT010000001">
    <property type="protein sequence ID" value="MBN7809625.1"/>
    <property type="molecule type" value="Genomic_DNA"/>
</dbReference>
<dbReference type="Gene3D" id="2.40.128.640">
    <property type="match status" value="1"/>
</dbReference>
<dbReference type="Proteomes" id="UP000664317">
    <property type="component" value="Unassembled WGS sequence"/>
</dbReference>
<sequence>MTKSTLLLSLFIALLSSCSKPAETLELEDTTAELSLDQEIVQSLPTGDNSQNALDWPGTYFATLPCASCEGIETWVTLNQDGTFVLKTHHMGLNDDLEEIFTGKFTWDESGSMVTFHGLIGSAPGKYKVGENRIWHLDKNGNKIEGDLADRYILVKQY</sequence>
<name>A0ABS3BY87_9BACT</name>
<feature type="chain" id="PRO_5046778233" evidence="1">
    <location>
        <begin position="23"/>
        <end position="158"/>
    </location>
</feature>
<accession>A0ABS3BY87</accession>
<dbReference type="PROSITE" id="PS51257">
    <property type="entry name" value="PROKAR_LIPOPROTEIN"/>
    <property type="match status" value="1"/>
</dbReference>
<evidence type="ECO:0000313" key="2">
    <source>
        <dbReference type="EMBL" id="MBN7809625.1"/>
    </source>
</evidence>
<evidence type="ECO:0000256" key="1">
    <source>
        <dbReference type="SAM" id="SignalP"/>
    </source>
</evidence>
<reference evidence="2 3" key="1">
    <citation type="submission" date="2021-03" db="EMBL/GenBank/DDBJ databases">
        <title>novel species isolated from a fishpond in China.</title>
        <authorList>
            <person name="Lu H."/>
            <person name="Cai Z."/>
        </authorList>
    </citation>
    <scope>NUCLEOTIDE SEQUENCE [LARGE SCALE GENOMIC DNA]</scope>
    <source>
        <strain evidence="2 3">H41</strain>
    </source>
</reference>
<keyword evidence="3" id="KW-1185">Reference proteome</keyword>
<proteinExistence type="predicted"/>
<protein>
    <submittedName>
        <fullName evidence="2">Copper resistance protein NlpE N-terminal domain-containing protein</fullName>
    </submittedName>
</protein>